<proteinExistence type="predicted"/>
<dbReference type="InterPro" id="IPR036397">
    <property type="entry name" value="RNaseH_sf"/>
</dbReference>
<feature type="domain" description="Integrase catalytic" evidence="3">
    <location>
        <begin position="379"/>
        <end position="543"/>
    </location>
</feature>
<sequence length="548" mass="61168">MIVPTSEAPRGETTKEGKELSGDERNKWFQEDQGVLAIIQNSLDAHILEPYSYYETAKDLWDTLKNIFGNVTNVNRIFEITRAINSLNQEDIEFTKHFGKFRSLWAELEMLRPATKDQAILNERREQDKVFVLLLTLNPSYNDLIKHILRSDKLPSLDDVFNQIQKEHGSMGLFGSKEELVTANKVEVASANQVYYKPDDKNPPVCEHCKKVGHFKSRCWILHPHLRINRGGPSRGVLLRAHQVVVVGETSTSKPNQQAVGGNGTALAASSELVRRSDLDALIKALKEASGKTFLALNKTKPLIVDSGASHHMISDSRLISDIKPAKGNVVIANGEKVPVKGIGNLKLFDKETKAFYMPNFTSNLLSVKRATTDLNCYAILGPNKVHFQDIETSKVLGQGGSKDDLYVLEDLNLSSSSASCFNSVVVKPNDSILDARLGHPHTRALTLISDNGGEYTSHAFKQYLANHGIIHQTSCPYTPQQNGVAERKNRHLMEVARSMMFHTNIPKRFWGDAVLAACYLINRTPTKILRDISPFEEKSETNSILKV</sequence>
<evidence type="ECO:0000256" key="1">
    <source>
        <dbReference type="ARBA" id="ARBA00022670"/>
    </source>
</evidence>
<dbReference type="PANTHER" id="PTHR42648:SF28">
    <property type="entry name" value="TRANSPOSON-ENCODED PROTEIN WITH RIBONUCLEASE H-LIKE AND RETROVIRUS ZINC FINGER-LIKE DOMAINS"/>
    <property type="match status" value="1"/>
</dbReference>
<name>A0ABM0X5L4_CAMSA</name>
<evidence type="ECO:0000259" key="3">
    <source>
        <dbReference type="PROSITE" id="PS50994"/>
    </source>
</evidence>
<gene>
    <name evidence="5" type="primary">LOC104759901</name>
</gene>
<reference evidence="5" key="2">
    <citation type="submission" date="2025-08" db="UniProtKB">
        <authorList>
            <consortium name="RefSeq"/>
        </authorList>
    </citation>
    <scope>IDENTIFICATION</scope>
    <source>
        <tissue evidence="5">Leaf</tissue>
    </source>
</reference>
<dbReference type="GeneID" id="104759901"/>
<dbReference type="InterPro" id="IPR012337">
    <property type="entry name" value="RNaseH-like_sf"/>
</dbReference>
<evidence type="ECO:0000256" key="2">
    <source>
        <dbReference type="SAM" id="MobiDB-lite"/>
    </source>
</evidence>
<dbReference type="Pfam" id="PF14223">
    <property type="entry name" value="Retrotran_gag_2"/>
    <property type="match status" value="1"/>
</dbReference>
<dbReference type="InterPro" id="IPR039537">
    <property type="entry name" value="Retrotran_Ty1/copia-like"/>
</dbReference>
<keyword evidence="1" id="KW-0378">Hydrolase</keyword>
<dbReference type="Proteomes" id="UP000694864">
    <property type="component" value="Chromosome 17"/>
</dbReference>
<keyword evidence="4" id="KW-1185">Reference proteome</keyword>
<accession>A0ABM0X5L4</accession>
<feature type="compositionally biased region" description="Basic and acidic residues" evidence="2">
    <location>
        <begin position="9"/>
        <end position="24"/>
    </location>
</feature>
<dbReference type="PROSITE" id="PS50994">
    <property type="entry name" value="INTEGRASE"/>
    <property type="match status" value="1"/>
</dbReference>
<dbReference type="Gene3D" id="3.30.420.10">
    <property type="entry name" value="Ribonuclease H-like superfamily/Ribonuclease H"/>
    <property type="match status" value="1"/>
</dbReference>
<dbReference type="Pfam" id="PF22936">
    <property type="entry name" value="Pol_BBD"/>
    <property type="match status" value="1"/>
</dbReference>
<protein>
    <submittedName>
        <fullName evidence="5">Uncharacterized protein LOC104759901</fullName>
    </submittedName>
</protein>
<evidence type="ECO:0000313" key="5">
    <source>
        <dbReference type="RefSeq" id="XP_010481078.1"/>
    </source>
</evidence>
<feature type="region of interest" description="Disordered" evidence="2">
    <location>
        <begin position="1"/>
        <end position="24"/>
    </location>
</feature>
<keyword evidence="1" id="KW-0645">Protease</keyword>
<dbReference type="InterPro" id="IPR001584">
    <property type="entry name" value="Integrase_cat-core"/>
</dbReference>
<dbReference type="PANTHER" id="PTHR42648">
    <property type="entry name" value="TRANSPOSASE, PUTATIVE-RELATED"/>
    <property type="match status" value="1"/>
</dbReference>
<reference evidence="4" key="1">
    <citation type="journal article" date="2014" name="Nat. Commun.">
        <title>The emerging biofuel crop Camelina sativa retains a highly undifferentiated hexaploid genome structure.</title>
        <authorList>
            <person name="Kagale S."/>
            <person name="Koh C."/>
            <person name="Nixon J."/>
            <person name="Bollina V."/>
            <person name="Clarke W.E."/>
            <person name="Tuteja R."/>
            <person name="Spillane C."/>
            <person name="Robinson S.J."/>
            <person name="Links M.G."/>
            <person name="Clarke C."/>
            <person name="Higgins E.E."/>
            <person name="Huebert T."/>
            <person name="Sharpe A.G."/>
            <person name="Parkin I.A."/>
        </authorList>
    </citation>
    <scope>NUCLEOTIDE SEQUENCE [LARGE SCALE GENOMIC DNA]</scope>
    <source>
        <strain evidence="4">cv. DH55</strain>
    </source>
</reference>
<dbReference type="InterPro" id="IPR054722">
    <property type="entry name" value="PolX-like_BBD"/>
</dbReference>
<dbReference type="SUPFAM" id="SSF53098">
    <property type="entry name" value="Ribonuclease H-like"/>
    <property type="match status" value="1"/>
</dbReference>
<dbReference type="RefSeq" id="XP_010481078.1">
    <property type="nucleotide sequence ID" value="XM_010482776.1"/>
</dbReference>
<evidence type="ECO:0000313" key="4">
    <source>
        <dbReference type="Proteomes" id="UP000694864"/>
    </source>
</evidence>
<organism evidence="4 5">
    <name type="scientific">Camelina sativa</name>
    <name type="common">False flax</name>
    <name type="synonym">Myagrum sativum</name>
    <dbReference type="NCBI Taxonomy" id="90675"/>
    <lineage>
        <taxon>Eukaryota</taxon>
        <taxon>Viridiplantae</taxon>
        <taxon>Streptophyta</taxon>
        <taxon>Embryophyta</taxon>
        <taxon>Tracheophyta</taxon>
        <taxon>Spermatophyta</taxon>
        <taxon>Magnoliopsida</taxon>
        <taxon>eudicotyledons</taxon>
        <taxon>Gunneridae</taxon>
        <taxon>Pentapetalae</taxon>
        <taxon>rosids</taxon>
        <taxon>malvids</taxon>
        <taxon>Brassicales</taxon>
        <taxon>Brassicaceae</taxon>
        <taxon>Camelineae</taxon>
        <taxon>Camelina</taxon>
    </lineage>
</organism>